<dbReference type="EMBL" id="UINC01144934">
    <property type="protein sequence ID" value="SVD34759.1"/>
    <property type="molecule type" value="Genomic_DNA"/>
</dbReference>
<reference evidence="3" key="1">
    <citation type="submission" date="2018-05" db="EMBL/GenBank/DDBJ databases">
        <authorList>
            <person name="Lanie J.A."/>
            <person name="Ng W.-L."/>
            <person name="Kazmierczak K.M."/>
            <person name="Andrzejewski T.M."/>
            <person name="Davidsen T.M."/>
            <person name="Wayne K.J."/>
            <person name="Tettelin H."/>
            <person name="Glass J.I."/>
            <person name="Rusch D."/>
            <person name="Podicherti R."/>
            <person name="Tsui H.-C.T."/>
            <person name="Winkler M.E."/>
        </authorList>
    </citation>
    <scope>NUCLEOTIDE SEQUENCE</scope>
</reference>
<name>A0A382UKG0_9ZZZZ</name>
<dbReference type="PANTHER" id="PTHR38043">
    <property type="entry name" value="PROTEIN HEMX"/>
    <property type="match status" value="1"/>
</dbReference>
<feature type="region of interest" description="Disordered" evidence="1">
    <location>
        <begin position="1"/>
        <end position="26"/>
    </location>
</feature>
<proteinExistence type="predicted"/>
<keyword evidence="2" id="KW-1133">Transmembrane helix</keyword>
<feature type="non-terminal residue" evidence="3">
    <location>
        <position position="261"/>
    </location>
</feature>
<feature type="compositionally biased region" description="Low complexity" evidence="1">
    <location>
        <begin position="9"/>
        <end position="24"/>
    </location>
</feature>
<protein>
    <submittedName>
        <fullName evidence="3">Uncharacterized protein</fullName>
    </submittedName>
</protein>
<dbReference type="InterPro" id="IPR007470">
    <property type="entry name" value="HemX"/>
</dbReference>
<evidence type="ECO:0000313" key="3">
    <source>
        <dbReference type="EMBL" id="SVD34759.1"/>
    </source>
</evidence>
<evidence type="ECO:0000256" key="2">
    <source>
        <dbReference type="SAM" id="Phobius"/>
    </source>
</evidence>
<evidence type="ECO:0000256" key="1">
    <source>
        <dbReference type="SAM" id="MobiDB-lite"/>
    </source>
</evidence>
<sequence length="261" mass="28351">MNSNKIEPTELAGEAAAASKPAAPARERDTRRGLLMMVLGAAAIAASAAGYVWWQLHNLIGVPAEVALSRTELAQVSARLERLEAEDKRRARDLDSAIADLAAQSRSLEELSVRSRRIERSVANLPGVADEARTAWLIAEAEYYLRIANTQINFASNVEVASRALILADEKLRDLADPRMTAVREKISAEVAALEAVPQPNRVGVTLSLQSLARSFSTMPLRSPSPEQFRPEALKPTSSQASIDRAVQSLKDAFTSIISLR</sequence>
<feature type="transmembrane region" description="Helical" evidence="2">
    <location>
        <begin position="34"/>
        <end position="54"/>
    </location>
</feature>
<organism evidence="3">
    <name type="scientific">marine metagenome</name>
    <dbReference type="NCBI Taxonomy" id="408172"/>
    <lineage>
        <taxon>unclassified sequences</taxon>
        <taxon>metagenomes</taxon>
        <taxon>ecological metagenomes</taxon>
    </lineage>
</organism>
<keyword evidence="2" id="KW-0812">Transmembrane</keyword>
<feature type="region of interest" description="Disordered" evidence="1">
    <location>
        <begin position="219"/>
        <end position="241"/>
    </location>
</feature>
<gene>
    <name evidence="3" type="ORF">METZ01_LOCUS387613</name>
</gene>
<dbReference type="AlphaFoldDB" id="A0A382UKG0"/>
<dbReference type="Pfam" id="PF04375">
    <property type="entry name" value="HemX"/>
    <property type="match status" value="1"/>
</dbReference>
<keyword evidence="2" id="KW-0472">Membrane</keyword>
<dbReference type="PANTHER" id="PTHR38043:SF1">
    <property type="entry name" value="PROTEIN HEMX"/>
    <property type="match status" value="1"/>
</dbReference>
<accession>A0A382UKG0</accession>